<name>A0ABT3Q051_9BACT</name>
<dbReference type="Proteomes" id="UP001207337">
    <property type="component" value="Unassembled WGS sequence"/>
</dbReference>
<keyword evidence="1" id="KW-0560">Oxidoreductase</keyword>
<keyword evidence="2" id="KW-0812">Transmembrane</keyword>
<reference evidence="4 5" key="1">
    <citation type="submission" date="2021-11" db="EMBL/GenBank/DDBJ databases">
        <title>Aliifidinibius sp. nov., a new bacterium isolated from saline soil.</title>
        <authorList>
            <person name="Galisteo C."/>
            <person name="De La Haba R."/>
            <person name="Sanchez-Porro C."/>
            <person name="Ventosa A."/>
        </authorList>
    </citation>
    <scope>NUCLEOTIDE SEQUENCE [LARGE SCALE GENOMIC DNA]</scope>
    <source>
        <strain evidence="4 5">KACC 190600</strain>
    </source>
</reference>
<feature type="transmembrane region" description="Helical" evidence="2">
    <location>
        <begin position="6"/>
        <end position="26"/>
    </location>
</feature>
<evidence type="ECO:0000259" key="3">
    <source>
        <dbReference type="Pfam" id="PF01494"/>
    </source>
</evidence>
<evidence type="ECO:0000256" key="2">
    <source>
        <dbReference type="SAM" id="Phobius"/>
    </source>
</evidence>
<keyword evidence="4" id="KW-0503">Monooxygenase</keyword>
<dbReference type="GO" id="GO:0004497">
    <property type="term" value="F:monooxygenase activity"/>
    <property type="evidence" value="ECO:0007669"/>
    <property type="project" value="UniProtKB-KW"/>
</dbReference>
<dbReference type="Gene3D" id="3.50.50.60">
    <property type="entry name" value="FAD/NAD(P)-binding domain"/>
    <property type="match status" value="1"/>
</dbReference>
<evidence type="ECO:0000256" key="1">
    <source>
        <dbReference type="ARBA" id="ARBA00023002"/>
    </source>
</evidence>
<dbReference type="EMBL" id="JAJNDC010000003">
    <property type="protein sequence ID" value="MCW9713466.1"/>
    <property type="molecule type" value="Genomic_DNA"/>
</dbReference>
<evidence type="ECO:0000313" key="4">
    <source>
        <dbReference type="EMBL" id="MCW9713466.1"/>
    </source>
</evidence>
<feature type="domain" description="FAD-binding" evidence="3">
    <location>
        <begin position="8"/>
        <end position="341"/>
    </location>
</feature>
<keyword evidence="2" id="KW-1133">Transmembrane helix</keyword>
<dbReference type="InterPro" id="IPR036188">
    <property type="entry name" value="FAD/NAD-bd_sf"/>
</dbReference>
<organism evidence="4 5">
    <name type="scientific">Fodinibius salicampi</name>
    <dbReference type="NCBI Taxonomy" id="1920655"/>
    <lineage>
        <taxon>Bacteria</taxon>
        <taxon>Pseudomonadati</taxon>
        <taxon>Balneolota</taxon>
        <taxon>Balneolia</taxon>
        <taxon>Balneolales</taxon>
        <taxon>Balneolaceae</taxon>
        <taxon>Fodinibius</taxon>
    </lineage>
</organism>
<dbReference type="PRINTS" id="PR00420">
    <property type="entry name" value="RNGMNOXGNASE"/>
</dbReference>
<sequence>MNNSVSTYPVVIVGGGPVGLFLGICLEQAGIKCRILEKQSTPNNHPRALGIHPPSLEIFKSLGIHKLFIEKGIKIRQGHAFANSKKIGSLSFEKCPKPFNYVLSLPQNKTEEILEHHLNQLNTNTLVRKASVLDFSKEHNYLEIIYKKDGQYKTVRANFLVGCDGKESIVRKNMGVSFKGKSYPDTYVMGDFTENTTFGNDAAIFLCKEGLIESFPLPENRRRWVVKTEQYQSSNHRRVIERAVSLRIDHSLSPTDHFMLSSFGVEKRHAQSMFKKEILLAGDAAHIVSPIGGQGMNLGWLGAWDLSKCLEQIILYQQPADTKLEAFENRRIKAMQNAINRSEFNMWLGRKTQYPKIRNGVVKIMLNTPFSSLMARLFTMRGIQRWII</sequence>
<dbReference type="InterPro" id="IPR050631">
    <property type="entry name" value="PheA/TfdB_FAD_monoxygenase"/>
</dbReference>
<dbReference type="InterPro" id="IPR002938">
    <property type="entry name" value="FAD-bd"/>
</dbReference>
<comment type="caution">
    <text evidence="4">The sequence shown here is derived from an EMBL/GenBank/DDBJ whole genome shotgun (WGS) entry which is preliminary data.</text>
</comment>
<dbReference type="Pfam" id="PF01494">
    <property type="entry name" value="FAD_binding_3"/>
    <property type="match status" value="1"/>
</dbReference>
<dbReference type="Gene3D" id="3.30.70.2450">
    <property type="match status" value="1"/>
</dbReference>
<protein>
    <submittedName>
        <fullName evidence="4">FAD-dependent monooxygenase</fullName>
    </submittedName>
</protein>
<dbReference type="PANTHER" id="PTHR43476">
    <property type="entry name" value="3-(3-HYDROXY-PHENYL)PROPIONATE/3-HYDROXYCINNAMIC ACID HYDROXYLASE"/>
    <property type="match status" value="1"/>
</dbReference>
<accession>A0ABT3Q051</accession>
<dbReference type="PANTHER" id="PTHR43476:SF3">
    <property type="entry name" value="FAD-BINDING MONOOXYGENASE"/>
    <property type="match status" value="1"/>
</dbReference>
<proteinExistence type="predicted"/>
<dbReference type="SUPFAM" id="SSF51905">
    <property type="entry name" value="FAD/NAD(P)-binding domain"/>
    <property type="match status" value="1"/>
</dbReference>
<keyword evidence="5" id="KW-1185">Reference proteome</keyword>
<gene>
    <name evidence="4" type="ORF">LQ318_11180</name>
</gene>
<dbReference type="RefSeq" id="WP_265790165.1">
    <property type="nucleotide sequence ID" value="NZ_BAABRS010000003.1"/>
</dbReference>
<evidence type="ECO:0000313" key="5">
    <source>
        <dbReference type="Proteomes" id="UP001207337"/>
    </source>
</evidence>
<keyword evidence="2" id="KW-0472">Membrane</keyword>